<reference evidence="2" key="1">
    <citation type="submission" date="2023-05" db="EMBL/GenBank/DDBJ databases">
        <title>Nepenthes gracilis genome sequencing.</title>
        <authorList>
            <person name="Fukushima K."/>
        </authorList>
    </citation>
    <scope>NUCLEOTIDE SEQUENCE</scope>
    <source>
        <strain evidence="2">SING2019-196</strain>
    </source>
</reference>
<dbReference type="AlphaFoldDB" id="A0AAD3XQU7"/>
<feature type="compositionally biased region" description="Basic and acidic residues" evidence="1">
    <location>
        <begin position="222"/>
        <end position="232"/>
    </location>
</feature>
<evidence type="ECO:0000313" key="2">
    <source>
        <dbReference type="EMBL" id="GMH12960.1"/>
    </source>
</evidence>
<gene>
    <name evidence="2" type="ORF">Nepgr_014801</name>
</gene>
<evidence type="ECO:0000313" key="3">
    <source>
        <dbReference type="Proteomes" id="UP001279734"/>
    </source>
</evidence>
<keyword evidence="3" id="KW-1185">Reference proteome</keyword>
<comment type="caution">
    <text evidence="2">The sequence shown here is derived from an EMBL/GenBank/DDBJ whole genome shotgun (WGS) entry which is preliminary data.</text>
</comment>
<organism evidence="2 3">
    <name type="scientific">Nepenthes gracilis</name>
    <name type="common">Slender pitcher plant</name>
    <dbReference type="NCBI Taxonomy" id="150966"/>
    <lineage>
        <taxon>Eukaryota</taxon>
        <taxon>Viridiplantae</taxon>
        <taxon>Streptophyta</taxon>
        <taxon>Embryophyta</taxon>
        <taxon>Tracheophyta</taxon>
        <taxon>Spermatophyta</taxon>
        <taxon>Magnoliopsida</taxon>
        <taxon>eudicotyledons</taxon>
        <taxon>Gunneridae</taxon>
        <taxon>Pentapetalae</taxon>
        <taxon>Caryophyllales</taxon>
        <taxon>Nepenthaceae</taxon>
        <taxon>Nepenthes</taxon>
    </lineage>
</organism>
<accession>A0AAD3XQU7</accession>
<protein>
    <submittedName>
        <fullName evidence="2">Uncharacterized protein</fullName>
    </submittedName>
</protein>
<feature type="region of interest" description="Disordered" evidence="1">
    <location>
        <begin position="209"/>
        <end position="232"/>
    </location>
</feature>
<evidence type="ECO:0000256" key="1">
    <source>
        <dbReference type="SAM" id="MobiDB-lite"/>
    </source>
</evidence>
<dbReference type="Proteomes" id="UP001279734">
    <property type="component" value="Unassembled WGS sequence"/>
</dbReference>
<dbReference type="EMBL" id="BSYO01000012">
    <property type="protein sequence ID" value="GMH12960.1"/>
    <property type="molecule type" value="Genomic_DNA"/>
</dbReference>
<sequence length="232" mass="25641">MPPQLRIKTGRSSILPDQTFTVIYINYQWKPKRARIRSSEVSSVFRPTGKIPLSKVAKNRLNSEASSKAVPVEEDLPVSNSFASLQDREMECKSQANSAIILNDELKDDPNGMDCIRMESNDLAWSLSEHQRLPTTLLAPGMDPNSGAASIDNFPNDIDGRDSPLEDQEFLPQIVDDVLMGGNAQIKMKKPPVSYAEIIKHGTSNATEVMGSNEPLLPTRPITEEDHLAAIE</sequence>
<proteinExistence type="predicted"/>
<name>A0AAD3XQU7_NEPGR</name>